<dbReference type="AlphaFoldDB" id="A0A6M0RGI8"/>
<feature type="transmembrane region" description="Helical" evidence="1">
    <location>
        <begin position="77"/>
        <end position="96"/>
    </location>
</feature>
<feature type="transmembrane region" description="Helical" evidence="1">
    <location>
        <begin position="247"/>
        <end position="268"/>
    </location>
</feature>
<sequence>MPMTAHVLAQVTGGLSIIEDSIQQLEAVQQAWDDRWQEIFTQSNGLYLGINQFAAIILVGTFIFFAVGWVKDAMERGIFPALPHVLWMLLIAVLLFDNGSLLGSVTLGLRDVINAQTQVVLSVQIGEVSMVEALNDVIVSQQAKALIQREYADCDAKEGQAQIDCFLDAGERAQQTLEQEYRRNGFWSAGLQRLSQRLRQIGEQIQQDYQDGSPPAGGDPLGDFLVHSLVQTGSHALAEHILKGWQWAFANILELAMLLTGLMGPIAVAGSAVPLQGRPLWAWLTGFFSLGMAKFSYSVIVGLAATVVVTAEVQTQSDFGFLLLISVLAPVLALSIAGGAGMAVFRGISGGVTRIIAIGSSTLPLP</sequence>
<protein>
    <submittedName>
        <fullName evidence="2">Uncharacterized protein</fullName>
    </submittedName>
</protein>
<name>A0A6M0RGI8_9CYAN</name>
<keyword evidence="1" id="KW-1133">Transmembrane helix</keyword>
<feature type="transmembrane region" description="Helical" evidence="1">
    <location>
        <begin position="46"/>
        <end position="70"/>
    </location>
</feature>
<dbReference type="Proteomes" id="UP000481033">
    <property type="component" value="Unassembled WGS sequence"/>
</dbReference>
<feature type="transmembrane region" description="Helical" evidence="1">
    <location>
        <begin position="280"/>
        <end position="309"/>
    </location>
</feature>
<accession>A0A6M0RGI8</accession>
<evidence type="ECO:0000313" key="3">
    <source>
        <dbReference type="Proteomes" id="UP000481033"/>
    </source>
</evidence>
<keyword evidence="3" id="KW-1185">Reference proteome</keyword>
<keyword evidence="1" id="KW-0812">Transmembrane</keyword>
<proteinExistence type="predicted"/>
<reference evidence="2 3" key="1">
    <citation type="journal article" date="2020" name="Microb. Ecol.">
        <title>Ecogenomics of the Marine Benthic Filamentous Cyanobacterium Adonisia.</title>
        <authorList>
            <person name="Walter J.M."/>
            <person name="Coutinho F.H."/>
            <person name="Leomil L."/>
            <person name="Hargreaves P.I."/>
            <person name="Campeao M.E."/>
            <person name="Vieira V.V."/>
            <person name="Silva B.S."/>
            <person name="Fistarol G.O."/>
            <person name="Salomon P.S."/>
            <person name="Sawabe T."/>
            <person name="Mino S."/>
            <person name="Hosokawa M."/>
            <person name="Miyashita H."/>
            <person name="Maruyama F."/>
            <person name="van Verk M.C."/>
            <person name="Dutilh B.E."/>
            <person name="Thompson C.C."/>
            <person name="Thompson F.L."/>
        </authorList>
    </citation>
    <scope>NUCLEOTIDE SEQUENCE [LARGE SCALE GENOMIC DNA]</scope>
    <source>
        <strain evidence="2 3">CCMR0081</strain>
    </source>
</reference>
<evidence type="ECO:0000313" key="2">
    <source>
        <dbReference type="EMBL" id="NEZ55397.1"/>
    </source>
</evidence>
<evidence type="ECO:0000256" key="1">
    <source>
        <dbReference type="SAM" id="Phobius"/>
    </source>
</evidence>
<comment type="caution">
    <text evidence="2">The sequence shown here is derived from an EMBL/GenBank/DDBJ whole genome shotgun (WGS) entry which is preliminary data.</text>
</comment>
<gene>
    <name evidence="2" type="ORF">DXZ20_06840</name>
</gene>
<organism evidence="2 3">
    <name type="scientific">Adonisia turfae CCMR0081</name>
    <dbReference type="NCBI Taxonomy" id="2292702"/>
    <lineage>
        <taxon>Bacteria</taxon>
        <taxon>Bacillati</taxon>
        <taxon>Cyanobacteriota</taxon>
        <taxon>Adonisia</taxon>
        <taxon>Adonisia turfae</taxon>
    </lineage>
</organism>
<keyword evidence="1" id="KW-0472">Membrane</keyword>
<feature type="transmembrane region" description="Helical" evidence="1">
    <location>
        <begin position="321"/>
        <end position="345"/>
    </location>
</feature>
<dbReference type="EMBL" id="QXHD01000004">
    <property type="protein sequence ID" value="NEZ55397.1"/>
    <property type="molecule type" value="Genomic_DNA"/>
</dbReference>